<reference evidence="1 2" key="1">
    <citation type="submission" date="2017-04" db="EMBL/GenBank/DDBJ databases">
        <title>Compelte genome sequence of WV33.</title>
        <authorList>
            <person name="Lee P.C."/>
        </authorList>
    </citation>
    <scope>NUCLEOTIDE SEQUENCE [LARGE SCALE GENOMIC DNA]</scope>
    <source>
        <strain evidence="1 2">WV33</strain>
    </source>
</reference>
<evidence type="ECO:0000313" key="2">
    <source>
        <dbReference type="Proteomes" id="UP000244527"/>
    </source>
</evidence>
<dbReference type="Proteomes" id="UP000244527">
    <property type="component" value="Chromosome"/>
</dbReference>
<dbReference type="KEGG" id="ffa:FFWV33_18990"/>
<dbReference type="EMBL" id="CP020918">
    <property type="protein sequence ID" value="AWG23468.1"/>
    <property type="molecule type" value="Genomic_DNA"/>
</dbReference>
<organism evidence="1 2">
    <name type="scientific">Flavobacterium faecale</name>
    <dbReference type="NCBI Taxonomy" id="1355330"/>
    <lineage>
        <taxon>Bacteria</taxon>
        <taxon>Pseudomonadati</taxon>
        <taxon>Bacteroidota</taxon>
        <taxon>Flavobacteriia</taxon>
        <taxon>Flavobacteriales</taxon>
        <taxon>Flavobacteriaceae</taxon>
        <taxon>Flavobacterium</taxon>
    </lineage>
</organism>
<dbReference type="RefSeq" id="WP_108742360.1">
    <property type="nucleotide sequence ID" value="NZ_CP020918.1"/>
</dbReference>
<gene>
    <name evidence="1" type="ORF">FFWV33_18990</name>
</gene>
<protein>
    <submittedName>
        <fullName evidence="1">Kdo domain containing protein</fullName>
    </submittedName>
</protein>
<dbReference type="Pfam" id="PF06293">
    <property type="entry name" value="Kdo"/>
    <property type="match status" value="1"/>
</dbReference>
<proteinExistence type="predicted"/>
<keyword evidence="2" id="KW-1185">Reference proteome</keyword>
<name>A0A2S1LIC4_9FLAO</name>
<dbReference type="AlphaFoldDB" id="A0A2S1LIC4"/>
<dbReference type="OrthoDB" id="9773772at2"/>
<sequence>MTSIIHPQFKKSEKDLIFFIENFNNQGILFGDGQRNKIKLFQLDGLTVNIKSFKIPNLINKVAYKYFRKSKAKRSYEFATELLKNGIGTPAPIGYFENFNALGLRESYYLSEHLVCELTYRELVEEPNYPNNEQILRAFTRFTFDLHQKGIEFLDHSPGNTLIKTNANGQYDFFLVDLNRMNFHNKMSFEQRMNNFSRLTPKKEMIAVMSNEYAKVYSDRSETEIFTKMWEATTNFQEEFERKKRFKKTIKFWKK</sequence>
<evidence type="ECO:0000313" key="1">
    <source>
        <dbReference type="EMBL" id="AWG23468.1"/>
    </source>
</evidence>
<accession>A0A2S1LIC4</accession>